<keyword evidence="3" id="KW-1185">Reference proteome</keyword>
<dbReference type="Proteomes" id="UP000014463">
    <property type="component" value="Unassembled WGS sequence"/>
</dbReference>
<evidence type="ECO:0000313" key="3">
    <source>
        <dbReference type="Proteomes" id="UP000014463"/>
    </source>
</evidence>
<dbReference type="STRING" id="1121939.L861_11100"/>
<feature type="chain" id="PRO_5004498337" description="DUF3108 domain-containing protein" evidence="1">
    <location>
        <begin position="25"/>
        <end position="224"/>
    </location>
</feature>
<organism evidence="2 3">
    <name type="scientific">Litchfieldella anticariensis (strain DSM 16096 / CECT 5854 / CIP 108499 / LMG 22089 / FP35)</name>
    <name type="common">Halomonas anticariensis</name>
    <dbReference type="NCBI Taxonomy" id="1121939"/>
    <lineage>
        <taxon>Bacteria</taxon>
        <taxon>Pseudomonadati</taxon>
        <taxon>Pseudomonadota</taxon>
        <taxon>Gammaproteobacteria</taxon>
        <taxon>Oceanospirillales</taxon>
        <taxon>Halomonadaceae</taxon>
        <taxon>Litchfieldella</taxon>
    </lineage>
</organism>
<dbReference type="PATRIC" id="fig|1121939.11.peg.3283"/>
<evidence type="ECO:0008006" key="4">
    <source>
        <dbReference type="Google" id="ProtNLM"/>
    </source>
</evidence>
<dbReference type="OrthoDB" id="25491at2"/>
<reference evidence="2 3" key="1">
    <citation type="journal article" date="2013" name="Genome Announc.">
        <title>Draft genome sequence of the moderately halophilic gammaproteobacterium Halomonas anticariensis FP35.</title>
        <authorList>
            <person name="Tahrioui A."/>
            <person name="Quesada E."/>
            <person name="Llamas I."/>
        </authorList>
    </citation>
    <scope>NUCLEOTIDE SEQUENCE [LARGE SCALE GENOMIC DNA]</scope>
    <source>
        <strain evidence="3">DSM 16096 / CECT 5854 / LMG 22089 / FP35</strain>
    </source>
</reference>
<comment type="caution">
    <text evidence="2">The sequence shown here is derived from an EMBL/GenBank/DDBJ whole genome shotgun (WGS) entry which is preliminary data.</text>
</comment>
<dbReference type="RefSeq" id="WP_016417803.1">
    <property type="nucleotide sequence ID" value="NZ_KE332392.1"/>
</dbReference>
<protein>
    <recommendedName>
        <fullName evidence="4">DUF3108 domain-containing protein</fullName>
    </recommendedName>
</protein>
<gene>
    <name evidence="2" type="ORF">L861_11100</name>
</gene>
<accession>S2KKZ9</accession>
<dbReference type="AlphaFoldDB" id="S2KKZ9"/>
<keyword evidence="1" id="KW-0732">Signal</keyword>
<proteinExistence type="predicted"/>
<evidence type="ECO:0000313" key="2">
    <source>
        <dbReference type="EMBL" id="EPC01113.1"/>
    </source>
</evidence>
<evidence type="ECO:0000256" key="1">
    <source>
        <dbReference type="SAM" id="SignalP"/>
    </source>
</evidence>
<name>S2KKZ9_LITA3</name>
<feature type="signal peptide" evidence="1">
    <location>
        <begin position="1"/>
        <end position="24"/>
    </location>
</feature>
<dbReference type="EMBL" id="ASTJ01000036">
    <property type="protein sequence ID" value="EPC01113.1"/>
    <property type="molecule type" value="Genomic_DNA"/>
</dbReference>
<sequence length="224" mass="25455">MLPVLRTFLLGITITSMLVSTAMAREPTAPRPFAASYRLEVDGWPNARINHRLSRHGPHWQSDMNAAISMARGNESSRFRINDDGIRATAYHSGYSLLGIGDKYRLGHDDLADLPDRQAALFDLSRQAVQALCNTDQSPCELRYQDHKGREEVLRYRIVERGELTLPAGEFDAVTVEAWDPEHPERQLVFSFHPELPGLLLAFDYRRDGKRKSRLTLTELTLPE</sequence>
<dbReference type="eggNOG" id="ENOG5032DHI">
    <property type="taxonomic scope" value="Bacteria"/>
</dbReference>